<feature type="active site" description="Proton acceptor" evidence="5">
    <location>
        <position position="283"/>
    </location>
</feature>
<dbReference type="NCBIfam" id="NF008277">
    <property type="entry name" value="PRK11055.1"/>
    <property type="match status" value="1"/>
</dbReference>
<dbReference type="Gene3D" id="2.70.98.10">
    <property type="match status" value="1"/>
</dbReference>
<dbReference type="Proteomes" id="UP000198649">
    <property type="component" value="Unassembled WGS sequence"/>
</dbReference>
<sequence length="320" mass="34251">MPTPLTSIVIGREPGPVLHVLPLGATVQRLDVGRRARRNVVLGHATTAEYLASVDFVGGTIGRYANRIARGRFEVDGVEHAVVTNDRGNALHGGPDGFHRRVWDVVSQADDEVVLALESPDGDQGFPGQVSAQVRYAVVGDTVVVELTATTDAPTLVNLTQHTYFALGGVAGVPEHELRVAADRYTPTDATGIPLGEHAPVGGTPFDLRSARRLGEVGIDHHYVLEGHGLRPVAELACRRTGMAVVVSTDQPGLQVYTGRGFDGSRRSLSDEPLGPYAGIALEPQLAPDSPHHEGPDWPSAVLRPGETYRSVLEWRFVEA</sequence>
<feature type="active site" description="Proton donor" evidence="5">
    <location>
        <position position="162"/>
    </location>
</feature>
<reference evidence="8 9" key="1">
    <citation type="submission" date="2016-10" db="EMBL/GenBank/DDBJ databases">
        <authorList>
            <person name="de Groot N.N."/>
        </authorList>
    </citation>
    <scope>NUCLEOTIDE SEQUENCE [LARGE SCALE GENOMIC DNA]</scope>
    <source>
        <strain evidence="8 9">CGMCC 1.11156</strain>
    </source>
</reference>
<evidence type="ECO:0000256" key="5">
    <source>
        <dbReference type="PIRSR" id="PIRSR005096-1"/>
    </source>
</evidence>
<dbReference type="UniPathway" id="UPA00242"/>
<organism evidence="8 9">
    <name type="scientific">Nocardioides psychrotolerans</name>
    <dbReference type="NCBI Taxonomy" id="1005945"/>
    <lineage>
        <taxon>Bacteria</taxon>
        <taxon>Bacillati</taxon>
        <taxon>Actinomycetota</taxon>
        <taxon>Actinomycetes</taxon>
        <taxon>Propionibacteriales</taxon>
        <taxon>Nocardioidaceae</taxon>
        <taxon>Nocardioides</taxon>
    </lineage>
</organism>
<keyword evidence="3" id="KW-0413">Isomerase</keyword>
<dbReference type="GO" id="GO:0030246">
    <property type="term" value="F:carbohydrate binding"/>
    <property type="evidence" value="ECO:0007669"/>
    <property type="project" value="InterPro"/>
</dbReference>
<dbReference type="PIRSF" id="PIRSF005096">
    <property type="entry name" value="GALM"/>
    <property type="match status" value="1"/>
</dbReference>
<dbReference type="InterPro" id="IPR015443">
    <property type="entry name" value="Aldose_1-epimerase"/>
</dbReference>
<gene>
    <name evidence="8" type="ORF">SAMN05216561_103181</name>
</gene>
<evidence type="ECO:0000256" key="1">
    <source>
        <dbReference type="ARBA" id="ARBA00005028"/>
    </source>
</evidence>
<protein>
    <submittedName>
        <fullName evidence="8">Aldose 1-epimerase</fullName>
    </submittedName>
</protein>
<dbReference type="GO" id="GO:0005737">
    <property type="term" value="C:cytoplasm"/>
    <property type="evidence" value="ECO:0007669"/>
    <property type="project" value="TreeGrafter"/>
</dbReference>
<evidence type="ECO:0000256" key="2">
    <source>
        <dbReference type="ARBA" id="ARBA00006206"/>
    </source>
</evidence>
<dbReference type="STRING" id="1005945.SAMN05216561_103181"/>
<keyword evidence="9" id="KW-1185">Reference proteome</keyword>
<evidence type="ECO:0000256" key="7">
    <source>
        <dbReference type="PIRSR" id="PIRSR005096-3"/>
    </source>
</evidence>
<keyword evidence="4" id="KW-0119">Carbohydrate metabolism</keyword>
<dbReference type="InterPro" id="IPR047215">
    <property type="entry name" value="Galactose_mutarotase-like"/>
</dbReference>
<dbReference type="Pfam" id="PF01263">
    <property type="entry name" value="Aldose_epim"/>
    <property type="match status" value="1"/>
</dbReference>
<dbReference type="InterPro" id="IPR011013">
    <property type="entry name" value="Gal_mutarotase_sf_dom"/>
</dbReference>
<name>A0A1I3E1Q9_9ACTN</name>
<proteinExistence type="inferred from homology"/>
<evidence type="ECO:0000313" key="8">
    <source>
        <dbReference type="EMBL" id="SFH92907.1"/>
    </source>
</evidence>
<dbReference type="InterPro" id="IPR014718">
    <property type="entry name" value="GH-type_carb-bd"/>
</dbReference>
<dbReference type="EMBL" id="FOQG01000003">
    <property type="protein sequence ID" value="SFH92907.1"/>
    <property type="molecule type" value="Genomic_DNA"/>
</dbReference>
<dbReference type="InterPro" id="IPR008183">
    <property type="entry name" value="Aldose_1/G6P_1-epimerase"/>
</dbReference>
<dbReference type="GO" id="GO:0004034">
    <property type="term" value="F:aldose 1-epimerase activity"/>
    <property type="evidence" value="ECO:0007669"/>
    <property type="project" value="TreeGrafter"/>
</dbReference>
<feature type="binding site" evidence="7">
    <location>
        <begin position="66"/>
        <end position="67"/>
    </location>
    <ligand>
        <name>beta-D-galactose</name>
        <dbReference type="ChEBI" id="CHEBI:27667"/>
    </ligand>
</feature>
<dbReference type="GO" id="GO:0006006">
    <property type="term" value="P:glucose metabolic process"/>
    <property type="evidence" value="ECO:0007669"/>
    <property type="project" value="TreeGrafter"/>
</dbReference>
<dbReference type="AlphaFoldDB" id="A0A1I3E1Q9"/>
<accession>A0A1I3E1Q9</accession>
<dbReference type="CDD" id="cd09019">
    <property type="entry name" value="galactose_mutarotase_like"/>
    <property type="match status" value="1"/>
</dbReference>
<evidence type="ECO:0000256" key="6">
    <source>
        <dbReference type="PIRSR" id="PIRSR005096-2"/>
    </source>
</evidence>
<dbReference type="RefSeq" id="WP_170259099.1">
    <property type="nucleotide sequence ID" value="NZ_BKAF01000007.1"/>
</dbReference>
<dbReference type="PANTHER" id="PTHR10091:SF0">
    <property type="entry name" value="GALACTOSE MUTAROTASE"/>
    <property type="match status" value="1"/>
</dbReference>
<dbReference type="GO" id="GO:0033499">
    <property type="term" value="P:galactose catabolic process via UDP-galactose, Leloir pathway"/>
    <property type="evidence" value="ECO:0007669"/>
    <property type="project" value="TreeGrafter"/>
</dbReference>
<dbReference type="PANTHER" id="PTHR10091">
    <property type="entry name" value="ALDOSE-1-EPIMERASE"/>
    <property type="match status" value="1"/>
</dbReference>
<comment type="similarity">
    <text evidence="2">Belongs to the aldose epimerase family.</text>
</comment>
<evidence type="ECO:0000256" key="4">
    <source>
        <dbReference type="ARBA" id="ARBA00023277"/>
    </source>
</evidence>
<evidence type="ECO:0000313" key="9">
    <source>
        <dbReference type="Proteomes" id="UP000198649"/>
    </source>
</evidence>
<dbReference type="SUPFAM" id="SSF74650">
    <property type="entry name" value="Galactose mutarotase-like"/>
    <property type="match status" value="1"/>
</dbReference>
<feature type="binding site" evidence="7">
    <location>
        <begin position="162"/>
        <end position="164"/>
    </location>
    <ligand>
        <name>beta-D-galactose</name>
        <dbReference type="ChEBI" id="CHEBI:27667"/>
    </ligand>
</feature>
<evidence type="ECO:0000256" key="3">
    <source>
        <dbReference type="ARBA" id="ARBA00023235"/>
    </source>
</evidence>
<feature type="binding site" evidence="6">
    <location>
        <position position="220"/>
    </location>
    <ligand>
        <name>beta-D-galactose</name>
        <dbReference type="ChEBI" id="CHEBI:27667"/>
    </ligand>
</feature>
<comment type="pathway">
    <text evidence="1">Carbohydrate metabolism; hexose metabolism.</text>
</comment>